<evidence type="ECO:0000256" key="1">
    <source>
        <dbReference type="SAM" id="Phobius"/>
    </source>
</evidence>
<feature type="transmembrane region" description="Helical" evidence="1">
    <location>
        <begin position="12"/>
        <end position="30"/>
    </location>
</feature>
<accession>A0ABQ1VP40</accession>
<evidence type="ECO:0008006" key="4">
    <source>
        <dbReference type="Google" id="ProtNLM"/>
    </source>
</evidence>
<evidence type="ECO:0000313" key="2">
    <source>
        <dbReference type="EMBL" id="GGF86106.1"/>
    </source>
</evidence>
<keyword evidence="3" id="KW-1185">Reference proteome</keyword>
<dbReference type="Proteomes" id="UP000608420">
    <property type="component" value="Unassembled WGS sequence"/>
</dbReference>
<keyword evidence="1" id="KW-0812">Transmembrane</keyword>
<organism evidence="2 3">
    <name type="scientific">Paenibacillus aceti</name>
    <dbReference type="NCBI Taxonomy" id="1820010"/>
    <lineage>
        <taxon>Bacteria</taxon>
        <taxon>Bacillati</taxon>
        <taxon>Bacillota</taxon>
        <taxon>Bacilli</taxon>
        <taxon>Bacillales</taxon>
        <taxon>Paenibacillaceae</taxon>
        <taxon>Paenibacillus</taxon>
    </lineage>
</organism>
<reference evidence="3" key="1">
    <citation type="journal article" date="2019" name="Int. J. Syst. Evol. Microbiol.">
        <title>The Global Catalogue of Microorganisms (GCM) 10K type strain sequencing project: providing services to taxonomists for standard genome sequencing and annotation.</title>
        <authorList>
            <consortium name="The Broad Institute Genomics Platform"/>
            <consortium name="The Broad Institute Genome Sequencing Center for Infectious Disease"/>
            <person name="Wu L."/>
            <person name="Ma J."/>
        </authorList>
    </citation>
    <scope>NUCLEOTIDE SEQUENCE [LARGE SCALE GENOMIC DNA]</scope>
    <source>
        <strain evidence="3">CGMCC 1.15420</strain>
    </source>
</reference>
<gene>
    <name evidence="2" type="ORF">GCM10010913_04400</name>
</gene>
<dbReference type="EMBL" id="BMIW01000002">
    <property type="protein sequence ID" value="GGF86106.1"/>
    <property type="molecule type" value="Genomic_DNA"/>
</dbReference>
<name>A0ABQ1VP40_9BACL</name>
<proteinExistence type="predicted"/>
<evidence type="ECO:0000313" key="3">
    <source>
        <dbReference type="Proteomes" id="UP000608420"/>
    </source>
</evidence>
<comment type="caution">
    <text evidence="2">The sequence shown here is derived from an EMBL/GenBank/DDBJ whole genome shotgun (WGS) entry which is preliminary data.</text>
</comment>
<sequence length="99" mass="11471">MPVFRCLGLWSIVLNVAITYFLVTFFTCVTPREEVRVRLSTYTILKREVRLTTYVILEGEVTLTTCALFDKRESWYRFRVAIARERSGIGCKLRLGLSG</sequence>
<keyword evidence="1" id="KW-1133">Transmembrane helix</keyword>
<protein>
    <recommendedName>
        <fullName evidence="4">Secreted protein</fullName>
    </recommendedName>
</protein>
<keyword evidence="1" id="KW-0472">Membrane</keyword>